<feature type="transmembrane region" description="Helical" evidence="1">
    <location>
        <begin position="47"/>
        <end position="67"/>
    </location>
</feature>
<reference evidence="2" key="1">
    <citation type="submission" date="2020-08" db="EMBL/GenBank/DDBJ databases">
        <authorList>
            <person name="Hu Y."/>
            <person name="Nguyen S.V."/>
            <person name="Li F."/>
            <person name="Fanning S."/>
        </authorList>
    </citation>
    <scope>NUCLEOTIDE SEQUENCE</scope>
    <source>
        <strain evidence="2">SYSU D8009</strain>
    </source>
</reference>
<dbReference type="Proteomes" id="UP000600101">
    <property type="component" value="Unassembled WGS sequence"/>
</dbReference>
<evidence type="ECO:0000313" key="3">
    <source>
        <dbReference type="Proteomes" id="UP000600101"/>
    </source>
</evidence>
<keyword evidence="1" id="KW-0812">Transmembrane</keyword>
<keyword evidence="1" id="KW-0472">Membrane</keyword>
<name>A0A9X0QY76_9PROT</name>
<sequence length="84" mass="8865">MPMRALRATTAVASGHITKNLWRSTAICAVLAVIAALLMSVRALGLVALWADAFAFFVCTAGILVMLQSQVGYVSPHAPPPEEV</sequence>
<comment type="caution">
    <text evidence="2">The sequence shown here is derived from an EMBL/GenBank/DDBJ whole genome shotgun (WGS) entry which is preliminary data.</text>
</comment>
<keyword evidence="3" id="KW-1185">Reference proteome</keyword>
<evidence type="ECO:0000313" key="2">
    <source>
        <dbReference type="EMBL" id="MBC4014822.1"/>
    </source>
</evidence>
<dbReference type="AlphaFoldDB" id="A0A9X0QY76"/>
<accession>A0A9X0QY76</accession>
<dbReference type="EMBL" id="JACOMF010000004">
    <property type="protein sequence ID" value="MBC4014822.1"/>
    <property type="molecule type" value="Genomic_DNA"/>
</dbReference>
<organism evidence="2 3">
    <name type="scientific">Siccirubricoccus deserti</name>
    <dbReference type="NCBI Taxonomy" id="2013562"/>
    <lineage>
        <taxon>Bacteria</taxon>
        <taxon>Pseudomonadati</taxon>
        <taxon>Pseudomonadota</taxon>
        <taxon>Alphaproteobacteria</taxon>
        <taxon>Acetobacterales</taxon>
        <taxon>Roseomonadaceae</taxon>
        <taxon>Siccirubricoccus</taxon>
    </lineage>
</organism>
<proteinExistence type="predicted"/>
<protein>
    <submittedName>
        <fullName evidence="2">Uncharacterized protein</fullName>
    </submittedName>
</protein>
<keyword evidence="1" id="KW-1133">Transmembrane helix</keyword>
<evidence type="ECO:0000256" key="1">
    <source>
        <dbReference type="SAM" id="Phobius"/>
    </source>
</evidence>
<gene>
    <name evidence="2" type="ORF">H7965_05740</name>
</gene>
<dbReference type="RefSeq" id="WP_186769584.1">
    <property type="nucleotide sequence ID" value="NZ_JACOMF010000004.1"/>
</dbReference>
<feature type="transmembrane region" description="Helical" evidence="1">
    <location>
        <begin position="21"/>
        <end position="41"/>
    </location>
</feature>